<evidence type="ECO:0000259" key="9">
    <source>
        <dbReference type="Pfam" id="PF13962"/>
    </source>
</evidence>
<gene>
    <name evidence="10" type="ORF">LTRI10_LOCUS45376</name>
</gene>
<keyword evidence="11" id="KW-1185">Reference proteome</keyword>
<dbReference type="Proteomes" id="UP001497516">
    <property type="component" value="Chromosome 8"/>
</dbReference>
<evidence type="ECO:0000256" key="6">
    <source>
        <dbReference type="ARBA" id="ARBA00023136"/>
    </source>
</evidence>
<evidence type="ECO:0000256" key="5">
    <source>
        <dbReference type="ARBA" id="ARBA00023043"/>
    </source>
</evidence>
<evidence type="ECO:0000256" key="2">
    <source>
        <dbReference type="ARBA" id="ARBA00022692"/>
    </source>
</evidence>
<keyword evidence="6 8" id="KW-0472">Membrane</keyword>
<dbReference type="SUPFAM" id="SSF48403">
    <property type="entry name" value="Ankyrin repeat"/>
    <property type="match status" value="1"/>
</dbReference>
<dbReference type="PROSITE" id="PS51257">
    <property type="entry name" value="PROKAR_LIPOPROTEIN"/>
    <property type="match status" value="1"/>
</dbReference>
<dbReference type="InterPro" id="IPR036770">
    <property type="entry name" value="Ankyrin_rpt-contain_sf"/>
</dbReference>
<feature type="transmembrane region" description="Helical" evidence="8">
    <location>
        <begin position="360"/>
        <end position="382"/>
    </location>
</feature>
<organism evidence="10 11">
    <name type="scientific">Linum trigynum</name>
    <dbReference type="NCBI Taxonomy" id="586398"/>
    <lineage>
        <taxon>Eukaryota</taxon>
        <taxon>Viridiplantae</taxon>
        <taxon>Streptophyta</taxon>
        <taxon>Embryophyta</taxon>
        <taxon>Tracheophyta</taxon>
        <taxon>Spermatophyta</taxon>
        <taxon>Magnoliopsida</taxon>
        <taxon>eudicotyledons</taxon>
        <taxon>Gunneridae</taxon>
        <taxon>Pentapetalae</taxon>
        <taxon>rosids</taxon>
        <taxon>fabids</taxon>
        <taxon>Malpighiales</taxon>
        <taxon>Linaceae</taxon>
        <taxon>Linum</taxon>
    </lineage>
</organism>
<feature type="transmembrane region" description="Helical" evidence="8">
    <location>
        <begin position="302"/>
        <end position="320"/>
    </location>
</feature>
<evidence type="ECO:0000256" key="4">
    <source>
        <dbReference type="ARBA" id="ARBA00022989"/>
    </source>
</evidence>
<dbReference type="SMART" id="SM00248">
    <property type="entry name" value="ANK"/>
    <property type="match status" value="6"/>
</dbReference>
<comment type="subcellular location">
    <subcellularLocation>
        <location evidence="1">Membrane</location>
        <topology evidence="1">Multi-pass membrane protein</topology>
    </subcellularLocation>
</comment>
<dbReference type="InterPro" id="IPR026961">
    <property type="entry name" value="PGG_dom"/>
</dbReference>
<dbReference type="Pfam" id="PF12796">
    <property type="entry name" value="Ank_2"/>
    <property type="match status" value="2"/>
</dbReference>
<accession>A0AAV2G709</accession>
<dbReference type="EMBL" id="OZ034821">
    <property type="protein sequence ID" value="CAL1405598.1"/>
    <property type="molecule type" value="Genomic_DNA"/>
</dbReference>
<reference evidence="10 11" key="1">
    <citation type="submission" date="2024-04" db="EMBL/GenBank/DDBJ databases">
        <authorList>
            <person name="Fracassetti M."/>
        </authorList>
    </citation>
    <scope>NUCLEOTIDE SEQUENCE [LARGE SCALE GENOMIC DNA]</scope>
</reference>
<evidence type="ECO:0000313" key="11">
    <source>
        <dbReference type="Proteomes" id="UP001497516"/>
    </source>
</evidence>
<keyword evidence="4 8" id="KW-1133">Transmembrane helix</keyword>
<protein>
    <recommendedName>
        <fullName evidence="9">PGG domain-containing protein</fullName>
    </recommendedName>
</protein>
<dbReference type="PROSITE" id="PS50088">
    <property type="entry name" value="ANK_REPEAT"/>
    <property type="match status" value="1"/>
</dbReference>
<dbReference type="PANTHER" id="PTHR24186:SF56">
    <property type="entry name" value="PGG DOMAIN-CONTAINING PROTEIN"/>
    <property type="match status" value="1"/>
</dbReference>
<dbReference type="Gene3D" id="1.25.40.20">
    <property type="entry name" value="Ankyrin repeat-containing domain"/>
    <property type="match status" value="2"/>
</dbReference>
<dbReference type="Pfam" id="PF13962">
    <property type="entry name" value="PGG"/>
    <property type="match status" value="1"/>
</dbReference>
<dbReference type="PROSITE" id="PS50297">
    <property type="entry name" value="ANK_REP_REGION"/>
    <property type="match status" value="1"/>
</dbReference>
<proteinExistence type="predicted"/>
<evidence type="ECO:0000256" key="3">
    <source>
        <dbReference type="ARBA" id="ARBA00022737"/>
    </source>
</evidence>
<keyword evidence="2 8" id="KW-0812">Transmembrane</keyword>
<evidence type="ECO:0000256" key="7">
    <source>
        <dbReference type="PROSITE-ProRule" id="PRU00023"/>
    </source>
</evidence>
<feature type="transmembrane region" description="Helical" evidence="8">
    <location>
        <begin position="418"/>
        <end position="437"/>
    </location>
</feature>
<feature type="domain" description="PGG" evidence="9">
    <location>
        <begin position="299"/>
        <end position="404"/>
    </location>
</feature>
<sequence length="456" mass="49869">MERALIEACQAGNVDALHQLLRSNPFLLHSTAACSPQQNPFHVATIAGHVDFTREMLKLKPEFAGEVNEDGLTALHFAAGSGQLEIVRELVKVNRDLCRVEEGRDGMTALHCAAMKGRVEVIGEMLAICPGCVDDVTARRETALHLAVRNSQFGAVKVLTDWMAEKNKREALNFEDEQGNTVLHLAAWKKQRPVIELLLGNRTAGTLDANAMNHAGLTALDLMLMFPSEAGDREIIDILQAAGALRASAREIPTPQHSADHTTVTISNSTLPVPRRRTAEAKELIEYFKFKKGRDSPSEARSALLVIAVLVATATFQIGINPPGGVWQDTLAAAGKNTTANYTKPHNAGDSVLASANPVAYSKVVVFNTIGFSTALLMINVLTKRFPLQLELQICMTAMYVAYNTSIITIAPDELKKIVVPSITILPILMGFSVHWARTVMYRIEQLVQRMTHRVP</sequence>
<dbReference type="InterPro" id="IPR002110">
    <property type="entry name" value="Ankyrin_rpt"/>
</dbReference>
<name>A0AAV2G709_9ROSI</name>
<dbReference type="Pfam" id="PF00023">
    <property type="entry name" value="Ank"/>
    <property type="match status" value="1"/>
</dbReference>
<feature type="transmembrane region" description="Helical" evidence="8">
    <location>
        <begin position="394"/>
        <end position="412"/>
    </location>
</feature>
<evidence type="ECO:0000313" key="10">
    <source>
        <dbReference type="EMBL" id="CAL1405598.1"/>
    </source>
</evidence>
<dbReference type="GO" id="GO:0005886">
    <property type="term" value="C:plasma membrane"/>
    <property type="evidence" value="ECO:0007669"/>
    <property type="project" value="TreeGrafter"/>
</dbReference>
<dbReference type="PANTHER" id="PTHR24186">
    <property type="entry name" value="PROTEIN PHOSPHATASE 1 REGULATORY SUBUNIT"/>
    <property type="match status" value="1"/>
</dbReference>
<evidence type="ECO:0000256" key="8">
    <source>
        <dbReference type="SAM" id="Phobius"/>
    </source>
</evidence>
<keyword evidence="5 7" id="KW-0040">ANK repeat</keyword>
<dbReference type="AlphaFoldDB" id="A0AAV2G709"/>
<feature type="repeat" description="ANK" evidence="7">
    <location>
        <begin position="70"/>
        <end position="102"/>
    </location>
</feature>
<keyword evidence="3" id="KW-0677">Repeat</keyword>
<evidence type="ECO:0000256" key="1">
    <source>
        <dbReference type="ARBA" id="ARBA00004141"/>
    </source>
</evidence>